<sequence>YDCTNYYFEIEDNDRDTVNIETGELVAGLRKRGKSKENRPSPIVQMGMFMDMDGIPLAFVVFPGNESEQATLQPLEDVLRRKFGLTEFVVSTDAGLASEGNRRYNMDQGRDYICVQSIPSLPAADRRAAVDPRGWRLGYCADGEKARLLHEKYSDGGLYNLDVLREGGQADSSLLRQTTFYKEILVDKTVKCLNPQWLEARRENPGATPVDARGRRIRQWQSSSRAERVIITYSHDFALFLRHKRAERLAAARKIVARGQANPRRSQQSPLNYIETIHKTDDGQTAVKTEMVINDDILGQEEKLDGFYAYATSLDDEATLVLKARSFHHEIEHLFRTTKTHLEARPVYLSRQDRIRSHFLVCFLALLLLKLLQKQLADSFPEAYKEHPLTVDQLIDTLQNLRFGQIQGLGYVPMFQRTSLTDQLQELAGVEVNKQIITKAAMNAFYRKVNKG</sequence>
<dbReference type="InterPro" id="IPR012337">
    <property type="entry name" value="RNaseH-like_sf"/>
</dbReference>
<dbReference type="Proteomes" id="UP000483362">
    <property type="component" value="Unassembled WGS sequence"/>
</dbReference>
<protein>
    <submittedName>
        <fullName evidence="1">Transposase</fullName>
    </submittedName>
</protein>
<dbReference type="SUPFAM" id="SSF53098">
    <property type="entry name" value="Ribonuclease H-like"/>
    <property type="match status" value="1"/>
</dbReference>
<keyword evidence="2" id="KW-1185">Reference proteome</keyword>
<dbReference type="EMBL" id="VULT01000034">
    <property type="protein sequence ID" value="MSS18752.1"/>
    <property type="molecule type" value="Genomic_DNA"/>
</dbReference>
<name>A0A6L5XH19_9BACT</name>
<feature type="non-terminal residue" evidence="1">
    <location>
        <position position="1"/>
    </location>
</feature>
<evidence type="ECO:0000313" key="2">
    <source>
        <dbReference type="Proteomes" id="UP000483362"/>
    </source>
</evidence>
<organism evidence="1 2">
    <name type="scientific">Sodaliphilus pleomorphus</name>
    <dbReference type="NCBI Taxonomy" id="2606626"/>
    <lineage>
        <taxon>Bacteria</taxon>
        <taxon>Pseudomonadati</taxon>
        <taxon>Bacteroidota</taxon>
        <taxon>Bacteroidia</taxon>
        <taxon>Bacteroidales</taxon>
        <taxon>Muribaculaceae</taxon>
        <taxon>Sodaliphilus</taxon>
    </lineage>
</organism>
<dbReference type="AlphaFoldDB" id="A0A6L5XH19"/>
<comment type="caution">
    <text evidence="1">The sequence shown here is derived from an EMBL/GenBank/DDBJ whole genome shotgun (WGS) entry which is preliminary data.</text>
</comment>
<gene>
    <name evidence="1" type="ORF">FYJ29_13440</name>
</gene>
<accession>A0A6L5XH19</accession>
<proteinExistence type="predicted"/>
<evidence type="ECO:0000313" key="1">
    <source>
        <dbReference type="EMBL" id="MSS18752.1"/>
    </source>
</evidence>
<reference evidence="1 2" key="1">
    <citation type="submission" date="2019-08" db="EMBL/GenBank/DDBJ databases">
        <title>In-depth cultivation of the pig gut microbiome towards novel bacterial diversity and tailored functional studies.</title>
        <authorList>
            <person name="Wylensek D."/>
            <person name="Hitch T.C.A."/>
            <person name="Clavel T."/>
        </authorList>
    </citation>
    <scope>NUCLEOTIDE SEQUENCE [LARGE SCALE GENOMIC DNA]</scope>
    <source>
        <strain evidence="1 2">Oil-RF-744-WCA-WT-10</strain>
    </source>
</reference>